<dbReference type="InterPro" id="IPR050131">
    <property type="entry name" value="Peptidase_S8_subtilisin-like"/>
</dbReference>
<dbReference type="InterPro" id="IPR015500">
    <property type="entry name" value="Peptidase_S8_subtilisin-rel"/>
</dbReference>
<accession>A0A3N4LWI1</accession>
<evidence type="ECO:0000256" key="2">
    <source>
        <dbReference type="ARBA" id="ARBA00022512"/>
    </source>
</evidence>
<dbReference type="InterPro" id="IPR003137">
    <property type="entry name" value="PA_domain"/>
</dbReference>
<reference evidence="15 16" key="1">
    <citation type="journal article" date="2018" name="Nat. Ecol. Evol.">
        <title>Pezizomycetes genomes reveal the molecular basis of ectomycorrhizal truffle lifestyle.</title>
        <authorList>
            <person name="Murat C."/>
            <person name="Payen T."/>
            <person name="Noel B."/>
            <person name="Kuo A."/>
            <person name="Morin E."/>
            <person name="Chen J."/>
            <person name="Kohler A."/>
            <person name="Krizsan K."/>
            <person name="Balestrini R."/>
            <person name="Da Silva C."/>
            <person name="Montanini B."/>
            <person name="Hainaut M."/>
            <person name="Levati E."/>
            <person name="Barry K.W."/>
            <person name="Belfiori B."/>
            <person name="Cichocki N."/>
            <person name="Clum A."/>
            <person name="Dockter R.B."/>
            <person name="Fauchery L."/>
            <person name="Guy J."/>
            <person name="Iotti M."/>
            <person name="Le Tacon F."/>
            <person name="Lindquist E.A."/>
            <person name="Lipzen A."/>
            <person name="Malagnac F."/>
            <person name="Mello A."/>
            <person name="Molinier V."/>
            <person name="Miyauchi S."/>
            <person name="Poulain J."/>
            <person name="Riccioni C."/>
            <person name="Rubini A."/>
            <person name="Sitrit Y."/>
            <person name="Splivallo R."/>
            <person name="Traeger S."/>
            <person name="Wang M."/>
            <person name="Zifcakova L."/>
            <person name="Wipf D."/>
            <person name="Zambonelli A."/>
            <person name="Paolocci F."/>
            <person name="Nowrousian M."/>
            <person name="Ottonello S."/>
            <person name="Baldrian P."/>
            <person name="Spatafora J.W."/>
            <person name="Henrissat B."/>
            <person name="Nagy L.G."/>
            <person name="Aury J.M."/>
            <person name="Wincker P."/>
            <person name="Grigoriev I.V."/>
            <person name="Bonfante P."/>
            <person name="Martin F.M."/>
        </authorList>
    </citation>
    <scope>NUCLEOTIDE SEQUENCE [LARGE SCALE GENOMIC DNA]</scope>
    <source>
        <strain evidence="15 16">ATCC MYA-4762</strain>
    </source>
</reference>
<feature type="signal peptide" evidence="11">
    <location>
        <begin position="1"/>
        <end position="24"/>
    </location>
</feature>
<dbReference type="PROSITE" id="PS00138">
    <property type="entry name" value="SUBTILASE_SER"/>
    <property type="match status" value="1"/>
</dbReference>
<dbReference type="Gene3D" id="3.50.30.30">
    <property type="match status" value="1"/>
</dbReference>
<dbReference type="PROSITE" id="PS00137">
    <property type="entry name" value="SUBTILASE_HIS"/>
    <property type="match status" value="1"/>
</dbReference>
<dbReference type="InterPro" id="IPR046450">
    <property type="entry name" value="PA_dom_sf"/>
</dbReference>
<feature type="chain" id="PRO_5018326619" evidence="11">
    <location>
        <begin position="25"/>
        <end position="899"/>
    </location>
</feature>
<keyword evidence="4 9" id="KW-0645">Protease</keyword>
<organism evidence="15 16">
    <name type="scientific">Terfezia boudieri ATCC MYA-4762</name>
    <dbReference type="NCBI Taxonomy" id="1051890"/>
    <lineage>
        <taxon>Eukaryota</taxon>
        <taxon>Fungi</taxon>
        <taxon>Dikarya</taxon>
        <taxon>Ascomycota</taxon>
        <taxon>Pezizomycotina</taxon>
        <taxon>Pezizomycetes</taxon>
        <taxon>Pezizales</taxon>
        <taxon>Pezizaceae</taxon>
        <taxon>Terfezia</taxon>
    </lineage>
</organism>
<dbReference type="InterPro" id="IPR023828">
    <property type="entry name" value="Peptidase_S8_Ser-AS"/>
</dbReference>
<dbReference type="PANTHER" id="PTHR43806:SF66">
    <property type="entry name" value="SERIN ENDOPEPTIDASE"/>
    <property type="match status" value="1"/>
</dbReference>
<name>A0A3N4LWI1_9PEZI</name>
<dbReference type="InterPro" id="IPR023827">
    <property type="entry name" value="Peptidase_S8_Asp-AS"/>
</dbReference>
<evidence type="ECO:0000256" key="10">
    <source>
        <dbReference type="RuleBase" id="RU003355"/>
    </source>
</evidence>
<dbReference type="Proteomes" id="UP000267821">
    <property type="component" value="Unassembled WGS sequence"/>
</dbReference>
<dbReference type="PROSITE" id="PS00136">
    <property type="entry name" value="SUBTILASE_ASP"/>
    <property type="match status" value="1"/>
</dbReference>
<evidence type="ECO:0000256" key="8">
    <source>
        <dbReference type="PIRSR" id="PIRSR615500-1"/>
    </source>
</evidence>
<dbReference type="CDD" id="cd07489">
    <property type="entry name" value="Peptidases_S8_5"/>
    <property type="match status" value="1"/>
</dbReference>
<feature type="active site" description="Charge relay system" evidence="8 9">
    <location>
        <position position="214"/>
    </location>
</feature>
<dbReference type="SUPFAM" id="SSF52743">
    <property type="entry name" value="Subtilisin-like"/>
    <property type="match status" value="1"/>
</dbReference>
<dbReference type="InterPro" id="IPR036852">
    <property type="entry name" value="Peptidase_S8/S53_dom_sf"/>
</dbReference>
<keyword evidence="5 11" id="KW-0732">Signal</keyword>
<evidence type="ECO:0000259" key="14">
    <source>
        <dbReference type="Pfam" id="PF06280"/>
    </source>
</evidence>
<keyword evidence="7 9" id="KW-0720">Serine protease</keyword>
<dbReference type="Pfam" id="PF00082">
    <property type="entry name" value="Peptidase_S8"/>
    <property type="match status" value="1"/>
</dbReference>
<evidence type="ECO:0000313" key="16">
    <source>
        <dbReference type="Proteomes" id="UP000267821"/>
    </source>
</evidence>
<evidence type="ECO:0000313" key="15">
    <source>
        <dbReference type="EMBL" id="RPB25542.1"/>
    </source>
</evidence>
<evidence type="ECO:0000256" key="7">
    <source>
        <dbReference type="ARBA" id="ARBA00022825"/>
    </source>
</evidence>
<dbReference type="Pfam" id="PF02225">
    <property type="entry name" value="PA"/>
    <property type="match status" value="1"/>
</dbReference>
<sequence length="899" mass="96914">MMWQTFSGLSFLSLASVFASTAKGLRYDQGPAQMNSAHIPFIVPGKFIVEFQDGTGGGGNTVDHFFGNLRDMGIRPVGGLNFTGSSIFEGCSFQVDKTTNPGDILALDVVKNIWPVKSIAVPTPKIVSKGESTKAPIWTSHAGTGVLDMHRRGYMGEGVVIAIVDTGIDYTNPALGGSVGPGKKIISGWDFVGDAWQPDKEPAPNDDIMDCKGHGTHVAGIVAGEPEDGRFISVAPKAKLRGYKVFGCEGITDTSTLIAAFLKAYEDGVDIINASIGGPEGWTEGAWQVVADRLVKQGVFIAMSAGNEGEVGSWYAASGATGTDVLSVASINNEQLYVVGAEARSGNEKKSITYIDTGVGVDGWQLDKDLQVYATSLNISEAADACVPLPESTPDLKGKLVVVRRGTCTFAVKEKNVAAKGGQYLMFYTDDRPVSKPTVEKATIKYIGMLDAPTGVYLVNSFAAKKKTSVFFPKGGIVIPNNTTGGYASDFTQWGPSWEAFMKPEIGAPGGNILSTYLMKEGGYAILSGTSMATPYISGIAALFIGKTGRSRNLDVGAALELKKRIISSGRTLDWNDGKRTDPDKYAPIAQIGGGYVNATKVLTYDTSVSPAKLELNDTMFFKPEHFIDVRNSGHSVVKYTVTHLPIDTFYTFEPGYTTPKIFPPNLVEGVASVQFSSAVFMIGPGMEFSFKVSFTPPQGLNEVLLPVYGGKIVITGDNGERLEIPYLGIGGSIKAQKVWDQGWGIPQIQSKEEPIADQPHNFTLQGDDRPIFTFINDWGSREIRVDVVTADWIERDWRYPPVVGENQFVGSIVTADDVAYPSYFETRHNRLQPDLESTRFNWTGAVSDGSNQTQIKPGKYRFNMRALKVFGDPGLAGDWQSVTSPVFTVLDVSNQPAP</sequence>
<keyword evidence="3" id="KW-0964">Secreted</keyword>
<dbReference type="AlphaFoldDB" id="A0A3N4LWI1"/>
<evidence type="ECO:0000256" key="9">
    <source>
        <dbReference type="PROSITE-ProRule" id="PRU01240"/>
    </source>
</evidence>
<evidence type="ECO:0000256" key="3">
    <source>
        <dbReference type="ARBA" id="ARBA00022525"/>
    </source>
</evidence>
<dbReference type="InterPro" id="IPR034187">
    <property type="entry name" value="Peptidases_S8_5"/>
</dbReference>
<dbReference type="InterPro" id="IPR010435">
    <property type="entry name" value="C5a/SBT2-like_Fn3"/>
</dbReference>
<dbReference type="PROSITE" id="PS51892">
    <property type="entry name" value="SUBTILASE"/>
    <property type="match status" value="1"/>
</dbReference>
<evidence type="ECO:0000259" key="13">
    <source>
        <dbReference type="Pfam" id="PF02225"/>
    </source>
</evidence>
<evidence type="ECO:0000256" key="6">
    <source>
        <dbReference type="ARBA" id="ARBA00022801"/>
    </source>
</evidence>
<dbReference type="Pfam" id="PF06280">
    <property type="entry name" value="fn3_5"/>
    <property type="match status" value="1"/>
</dbReference>
<evidence type="ECO:0000256" key="5">
    <source>
        <dbReference type="ARBA" id="ARBA00022729"/>
    </source>
</evidence>
<gene>
    <name evidence="15" type="ORF">L211DRAFT_836255</name>
</gene>
<dbReference type="GO" id="GO:0004252">
    <property type="term" value="F:serine-type endopeptidase activity"/>
    <property type="evidence" value="ECO:0007669"/>
    <property type="project" value="UniProtKB-UniRule"/>
</dbReference>
<dbReference type="STRING" id="1051890.A0A3N4LWI1"/>
<comment type="similarity">
    <text evidence="1 9 10">Belongs to the peptidase S8 family.</text>
</comment>
<dbReference type="PANTHER" id="PTHR43806">
    <property type="entry name" value="PEPTIDASE S8"/>
    <property type="match status" value="1"/>
</dbReference>
<dbReference type="SUPFAM" id="SSF52025">
    <property type="entry name" value="PA domain"/>
    <property type="match status" value="1"/>
</dbReference>
<evidence type="ECO:0000259" key="12">
    <source>
        <dbReference type="Pfam" id="PF00082"/>
    </source>
</evidence>
<protein>
    <submittedName>
        <fullName evidence="15">Subtilisin-like protein</fullName>
    </submittedName>
</protein>
<evidence type="ECO:0000256" key="4">
    <source>
        <dbReference type="ARBA" id="ARBA00022670"/>
    </source>
</evidence>
<proteinExistence type="inferred from homology"/>
<dbReference type="PRINTS" id="PR00723">
    <property type="entry name" value="SUBTILISIN"/>
</dbReference>
<dbReference type="InParanoid" id="A0A3N4LWI1"/>
<feature type="active site" description="Charge relay system" evidence="8 9">
    <location>
        <position position="531"/>
    </location>
</feature>
<dbReference type="Gene3D" id="3.40.50.200">
    <property type="entry name" value="Peptidase S8/S53 domain"/>
    <property type="match status" value="2"/>
</dbReference>
<evidence type="ECO:0000256" key="1">
    <source>
        <dbReference type="ARBA" id="ARBA00011073"/>
    </source>
</evidence>
<dbReference type="OrthoDB" id="10256524at2759"/>
<keyword evidence="6 9" id="KW-0378">Hydrolase</keyword>
<feature type="domain" description="PA" evidence="13">
    <location>
        <begin position="383"/>
        <end position="431"/>
    </location>
</feature>
<feature type="domain" description="C5a peptidase/Subtilisin-like protease SBT2-like Fn3-like" evidence="14">
    <location>
        <begin position="615"/>
        <end position="728"/>
    </location>
</feature>
<dbReference type="GO" id="GO:0016020">
    <property type="term" value="C:membrane"/>
    <property type="evidence" value="ECO:0007669"/>
    <property type="project" value="InterPro"/>
</dbReference>
<feature type="domain" description="Peptidase S8/S53" evidence="12">
    <location>
        <begin position="156"/>
        <end position="550"/>
    </location>
</feature>
<evidence type="ECO:0000256" key="11">
    <source>
        <dbReference type="SAM" id="SignalP"/>
    </source>
</evidence>
<dbReference type="InterPro" id="IPR022398">
    <property type="entry name" value="Peptidase_S8_His-AS"/>
</dbReference>
<keyword evidence="2" id="KW-0134">Cell wall</keyword>
<dbReference type="GO" id="GO:0006508">
    <property type="term" value="P:proteolysis"/>
    <property type="evidence" value="ECO:0007669"/>
    <property type="project" value="UniProtKB-KW"/>
</dbReference>
<dbReference type="InterPro" id="IPR000209">
    <property type="entry name" value="Peptidase_S8/S53_dom"/>
</dbReference>
<feature type="active site" description="Charge relay system" evidence="8 9">
    <location>
        <position position="165"/>
    </location>
</feature>
<dbReference type="EMBL" id="ML121537">
    <property type="protein sequence ID" value="RPB25542.1"/>
    <property type="molecule type" value="Genomic_DNA"/>
</dbReference>
<keyword evidence="16" id="KW-1185">Reference proteome</keyword>